<organism evidence="1 2">
    <name type="scientific">Chelydra serpentina</name>
    <name type="common">Snapping turtle</name>
    <name type="synonym">Testudo serpentina</name>
    <dbReference type="NCBI Taxonomy" id="8475"/>
    <lineage>
        <taxon>Eukaryota</taxon>
        <taxon>Metazoa</taxon>
        <taxon>Chordata</taxon>
        <taxon>Craniata</taxon>
        <taxon>Vertebrata</taxon>
        <taxon>Euteleostomi</taxon>
        <taxon>Archelosauria</taxon>
        <taxon>Testudinata</taxon>
        <taxon>Testudines</taxon>
        <taxon>Cryptodira</taxon>
        <taxon>Durocryptodira</taxon>
        <taxon>Americhelydia</taxon>
        <taxon>Chelydroidea</taxon>
        <taxon>Chelydridae</taxon>
        <taxon>Chelydra</taxon>
    </lineage>
</organism>
<dbReference type="AlphaFoldDB" id="A0A8T1S4V0"/>
<reference evidence="1 2" key="1">
    <citation type="journal article" date="2020" name="G3 (Bethesda)">
        <title>Draft Genome of the Common Snapping Turtle, Chelydra serpentina, a Model for Phenotypic Plasticity in Reptiles.</title>
        <authorList>
            <person name="Das D."/>
            <person name="Singh S.K."/>
            <person name="Bierstedt J."/>
            <person name="Erickson A."/>
            <person name="Galli G.L.J."/>
            <person name="Crossley D.A. 2nd"/>
            <person name="Rhen T."/>
        </authorList>
    </citation>
    <scope>NUCLEOTIDE SEQUENCE [LARGE SCALE GENOMIC DNA]</scope>
    <source>
        <strain evidence="1">KW</strain>
    </source>
</reference>
<dbReference type="Gene3D" id="3.10.10.10">
    <property type="entry name" value="HIV Type 1 Reverse Transcriptase, subunit A, domain 1"/>
    <property type="match status" value="1"/>
</dbReference>
<dbReference type="Proteomes" id="UP000765507">
    <property type="component" value="Unassembled WGS sequence"/>
</dbReference>
<gene>
    <name evidence="1" type="ORF">G0U57_019113</name>
</gene>
<accession>A0A8T1S4V0</accession>
<sequence>ITLRAGIEIPRIHQYPISREALFGLQELISTFLRWEVSSHQISFQYSILPVRKPDMDPEGKPVYRFV</sequence>
<evidence type="ECO:0000313" key="2">
    <source>
        <dbReference type="Proteomes" id="UP000765507"/>
    </source>
</evidence>
<dbReference type="EMBL" id="JAHGAV010000742">
    <property type="protein sequence ID" value="KAG6923848.1"/>
    <property type="molecule type" value="Genomic_DNA"/>
</dbReference>
<name>A0A8T1S4V0_CHESE</name>
<protein>
    <submittedName>
        <fullName evidence="1">Uncharacterized protein</fullName>
    </submittedName>
</protein>
<evidence type="ECO:0000313" key="1">
    <source>
        <dbReference type="EMBL" id="KAG6923848.1"/>
    </source>
</evidence>
<proteinExistence type="predicted"/>
<keyword evidence="2" id="KW-1185">Reference proteome</keyword>
<feature type="non-terminal residue" evidence="1">
    <location>
        <position position="1"/>
    </location>
</feature>
<comment type="caution">
    <text evidence="1">The sequence shown here is derived from an EMBL/GenBank/DDBJ whole genome shotgun (WGS) entry which is preliminary data.</text>
</comment>